<feature type="transmembrane region" description="Helical" evidence="1">
    <location>
        <begin position="85"/>
        <end position="102"/>
    </location>
</feature>
<organism evidence="2 3">
    <name type="scientific">Persicimonas caeni</name>
    <dbReference type="NCBI Taxonomy" id="2292766"/>
    <lineage>
        <taxon>Bacteria</taxon>
        <taxon>Deltaproteobacteria</taxon>
        <taxon>Bradymonadales</taxon>
        <taxon>Bradymonadaceae</taxon>
        <taxon>Persicimonas</taxon>
    </lineage>
</organism>
<feature type="transmembrane region" description="Helical" evidence="1">
    <location>
        <begin position="12"/>
        <end position="34"/>
    </location>
</feature>
<feature type="transmembrane region" description="Helical" evidence="1">
    <location>
        <begin position="114"/>
        <end position="135"/>
    </location>
</feature>
<evidence type="ECO:0008006" key="4">
    <source>
        <dbReference type="Google" id="ProtNLM"/>
    </source>
</evidence>
<dbReference type="OrthoDB" id="5195601at2"/>
<dbReference type="EMBL" id="CP041186">
    <property type="protein sequence ID" value="QDG53503.1"/>
    <property type="molecule type" value="Genomic_DNA"/>
</dbReference>
<sequence>MNRQGLAVIHRWSARAATAMIGVFFMSTVVVEIAGDYESVRMVKHAIVWAVPALVVLLAVTGITGQKMAGRSQADKIVAKKRTTGVMAALGLLVLVPAAFALDAMAQEGSFGTWFWVVQGAELVAGATNFTLALLQMRRGADLSPARRAAGSRR</sequence>
<dbReference type="RefSeq" id="WP_141199957.1">
    <property type="nucleotide sequence ID" value="NZ_CP041186.1"/>
</dbReference>
<evidence type="ECO:0000313" key="3">
    <source>
        <dbReference type="Proteomes" id="UP000315995"/>
    </source>
</evidence>
<accession>A0A4Y6PZ13</accession>
<name>A0A4Y6PZ13_PERCE</name>
<evidence type="ECO:0000256" key="1">
    <source>
        <dbReference type="SAM" id="Phobius"/>
    </source>
</evidence>
<protein>
    <recommendedName>
        <fullName evidence="4">Transmembrane protein</fullName>
    </recommendedName>
</protein>
<keyword evidence="1" id="KW-0472">Membrane</keyword>
<accession>A0A5B8YAN5</accession>
<keyword evidence="1" id="KW-1133">Transmembrane helix</keyword>
<reference evidence="2 3" key="1">
    <citation type="submission" date="2019-06" db="EMBL/GenBank/DDBJ databases">
        <title>Persicimonas caeni gen. nov., sp. nov., a predatory bacterium isolated from solar saltern.</title>
        <authorList>
            <person name="Wang S."/>
        </authorList>
    </citation>
    <scope>NUCLEOTIDE SEQUENCE [LARGE SCALE GENOMIC DNA]</scope>
    <source>
        <strain evidence="2 3">YN101</strain>
    </source>
</reference>
<keyword evidence="3" id="KW-1185">Reference proteome</keyword>
<gene>
    <name evidence="2" type="ORF">FIV42_22985</name>
</gene>
<feature type="transmembrane region" description="Helical" evidence="1">
    <location>
        <begin position="46"/>
        <end position="64"/>
    </location>
</feature>
<dbReference type="Proteomes" id="UP000315995">
    <property type="component" value="Chromosome"/>
</dbReference>
<dbReference type="AlphaFoldDB" id="A0A4Y6PZ13"/>
<evidence type="ECO:0000313" key="2">
    <source>
        <dbReference type="EMBL" id="QDG53503.1"/>
    </source>
</evidence>
<proteinExistence type="predicted"/>
<keyword evidence="1" id="KW-0812">Transmembrane</keyword>